<evidence type="ECO:0000313" key="7">
    <source>
        <dbReference type="EMBL" id="CEE02523.1"/>
    </source>
</evidence>
<dbReference type="InterPro" id="IPR029479">
    <property type="entry name" value="Nitroreductase"/>
</dbReference>
<evidence type="ECO:0000256" key="5">
    <source>
        <dbReference type="PIRNR" id="PIRNR005426"/>
    </source>
</evidence>
<gene>
    <name evidence="7" type="primary">nfrA1</name>
    <name evidence="7" type="ORF">BT1A1_2730</name>
</gene>
<keyword evidence="3 5" id="KW-0288">FMN</keyword>
<evidence type="ECO:0000256" key="1">
    <source>
        <dbReference type="ARBA" id="ARBA00008366"/>
    </source>
</evidence>
<keyword evidence="4 5" id="KW-0560">Oxidoreductase</keyword>
<reference evidence="7 8" key="1">
    <citation type="submission" date="2014-07" db="EMBL/GenBank/DDBJ databases">
        <authorList>
            <person name="Wibberg Daniel"/>
        </authorList>
    </citation>
    <scope>NUCLEOTIDE SEQUENCE [LARGE SCALE GENOMIC DNA]</scope>
</reference>
<dbReference type="EC" id="1.5.1.38" evidence="7"/>
<organism evidence="7 8">
    <name type="scientific">Caldibacillus thermoamylovorans</name>
    <dbReference type="NCBI Taxonomy" id="35841"/>
    <lineage>
        <taxon>Bacteria</taxon>
        <taxon>Bacillati</taxon>
        <taxon>Bacillota</taxon>
        <taxon>Bacilli</taxon>
        <taxon>Bacillales</taxon>
        <taxon>Bacillaceae</taxon>
        <taxon>Caldibacillus</taxon>
    </lineage>
</organism>
<evidence type="ECO:0000313" key="8">
    <source>
        <dbReference type="Proteomes" id="UP000040576"/>
    </source>
</evidence>
<dbReference type="Pfam" id="PF00881">
    <property type="entry name" value="Nitroreductase"/>
    <property type="match status" value="1"/>
</dbReference>
<dbReference type="NCBIfam" id="NF008033">
    <property type="entry name" value="PRK10765.1"/>
    <property type="match status" value="1"/>
</dbReference>
<dbReference type="InterPro" id="IPR000415">
    <property type="entry name" value="Nitroreductase-like"/>
</dbReference>
<comment type="similarity">
    <text evidence="1 5">Belongs to the flavin oxidoreductase frp family.</text>
</comment>
<dbReference type="AlphaFoldDB" id="A0A090J1L4"/>
<evidence type="ECO:0000259" key="6">
    <source>
        <dbReference type="Pfam" id="PF00881"/>
    </source>
</evidence>
<dbReference type="Gene3D" id="3.40.109.10">
    <property type="entry name" value="NADH Oxidase"/>
    <property type="match status" value="1"/>
</dbReference>
<dbReference type="EMBL" id="CCRF01000078">
    <property type="protein sequence ID" value="CEE02523.1"/>
    <property type="molecule type" value="Genomic_DNA"/>
</dbReference>
<dbReference type="GO" id="GO:0052873">
    <property type="term" value="F:FMN reductase (NADPH) activity"/>
    <property type="evidence" value="ECO:0007669"/>
    <property type="project" value="UniProtKB-EC"/>
</dbReference>
<keyword evidence="8" id="KW-1185">Reference proteome</keyword>
<dbReference type="RefSeq" id="WP_034772088.1">
    <property type="nucleotide sequence ID" value="NZ_CCRF01000078.1"/>
</dbReference>
<dbReference type="PANTHER" id="PTHR43425">
    <property type="entry name" value="OXYGEN-INSENSITIVE NADPH NITROREDUCTASE"/>
    <property type="match status" value="1"/>
</dbReference>
<dbReference type="InterPro" id="IPR016446">
    <property type="entry name" value="Flavin_OxRdtase_Frp"/>
</dbReference>
<dbReference type="Proteomes" id="UP000040576">
    <property type="component" value="Unassembled WGS sequence"/>
</dbReference>
<accession>A0A090J1L4</accession>
<keyword evidence="2 5" id="KW-0285">Flavoprotein</keyword>
<dbReference type="PIRSF" id="PIRSF005426">
    <property type="entry name" value="Frp"/>
    <property type="match status" value="1"/>
</dbReference>
<proteinExistence type="inferred from homology"/>
<protein>
    <submittedName>
        <fullName evidence="7">FMN reductase (NADPH)</fullName>
        <ecNumber evidence="7">1.5.1.38</ecNumber>
    </submittedName>
</protein>
<dbReference type="CDD" id="cd02146">
    <property type="entry name" value="NfsA-like"/>
    <property type="match status" value="1"/>
</dbReference>
<dbReference type="PANTHER" id="PTHR43425:SF3">
    <property type="entry name" value="NADPH-DEPENDENT OXIDOREDUCTASE"/>
    <property type="match status" value="1"/>
</dbReference>
<dbReference type="SUPFAM" id="SSF55469">
    <property type="entry name" value="FMN-dependent nitroreductase-like"/>
    <property type="match status" value="1"/>
</dbReference>
<evidence type="ECO:0000256" key="2">
    <source>
        <dbReference type="ARBA" id="ARBA00022630"/>
    </source>
</evidence>
<evidence type="ECO:0000256" key="3">
    <source>
        <dbReference type="ARBA" id="ARBA00022643"/>
    </source>
</evidence>
<name>A0A090J1L4_9BACI</name>
<evidence type="ECO:0000256" key="4">
    <source>
        <dbReference type="ARBA" id="ARBA00023002"/>
    </source>
</evidence>
<sequence>MNETIETILKHRSVRQFQEKKLTREQIETIVRCAQAASTSSFVQAYTIIGVTDQSKKQQLAQVAGNQKYVADNGHLFVFCADLHRYDIISKMENVNMEESIASTEKFMVALIDTALAAQNAAIAAESLGLGICYIGGLRNNLEKVCEILKTPKRVIPLFGLVVGYPEKINEQKPRLPLNHIYHENTYQQNEEAYITQLNAYNKTIRDYYNKRTNGKRKDSWTGQVSATFAMKNRMYMHDFIKEHHLNK</sequence>
<feature type="domain" description="Nitroreductase" evidence="6">
    <location>
        <begin position="8"/>
        <end position="165"/>
    </location>
</feature>
<keyword evidence="5" id="KW-0521">NADP</keyword>